<evidence type="ECO:0000313" key="1">
    <source>
        <dbReference type="EMBL" id="PWN50046.1"/>
    </source>
</evidence>
<organism evidence="1 2">
    <name type="scientific">Violaceomyces palustris</name>
    <dbReference type="NCBI Taxonomy" id="1673888"/>
    <lineage>
        <taxon>Eukaryota</taxon>
        <taxon>Fungi</taxon>
        <taxon>Dikarya</taxon>
        <taxon>Basidiomycota</taxon>
        <taxon>Ustilaginomycotina</taxon>
        <taxon>Ustilaginomycetes</taxon>
        <taxon>Violaceomycetales</taxon>
        <taxon>Violaceomycetaceae</taxon>
        <taxon>Violaceomyces</taxon>
    </lineage>
</organism>
<keyword evidence="2" id="KW-1185">Reference proteome</keyword>
<sequence length="824" mass="90704">MLSSTFLLSLFALLSFPRPPTSLYAPLMMPSRPLNKNLQIALQTRIQSLEEELRLAQSKIAVGQGLSSNVPDPPPRKVSEPTKPILVATTNSQAGVIEPFLRSWKPEMVLGVEEESEDDPLSEIPRPLLEHILFLAFDHAVAPHRLVPRPVLFKSFVKSSTARTDSCSPFFILALLCLGCSFQREDFSADLMVNPKPLSRTGSKRRQMEVPGRFGLSQGGPQYSHNVFTDDVDEISDVEQDRDDASYSLSPRDWIKKFLAMIDELYLKELKKPMISTIAGALALVQFHTASGNLPQASINLDIALCLLGTLGKGLKQKKLERVDDGGKEKRPGNETKSGGETDSRKRKERPGEEGSRSSPSSAPWVSTPSPSEESAMIERMAFWACLCMEVILAIRQGRRSRMPFLVTARGLDFRGGHEKGGFAAEGAALSSPSCSWDREALPPPPPFDPVLDAVYPHHVTTVFIHLVELFLLGADILELIHGSNDTSANKAAEAAHGDSPPTQPFHQSSRSFQRVTELDLRLEKWYNCLPTGMRAFAKVVGSSKRSGAGGMSRDSPDGDAPQRVRAGEPTKSPRQSQEASPMTVFIPEPHIICASAYFHLMSLTLHAPFAAPRENDAGTTDSSIRKGVVNGQERPWAESFSLRKCLGSIKELVRLCKLQERSSFGIYVAYPSFHLALVPAVELLIRLVYHDGARGVDRDERRADSGMKKSVLNSGKGSSKSIGFVEGKRTEEEEDAVEVEEDKDEDKDEDEDEAQDASWSHGVWPGSAGVEVDRKQCKKELAYLMQVLGKVGKVWKGAEDDLARLKLCIQLAEVCGRGQGQER</sequence>
<gene>
    <name evidence="1" type="ORF">IE53DRAFT_113888</name>
</gene>
<dbReference type="EMBL" id="KZ819975">
    <property type="protein sequence ID" value="PWN50046.1"/>
    <property type="molecule type" value="Genomic_DNA"/>
</dbReference>
<evidence type="ECO:0000313" key="2">
    <source>
        <dbReference type="Proteomes" id="UP000245626"/>
    </source>
</evidence>
<dbReference type="Proteomes" id="UP000245626">
    <property type="component" value="Unassembled WGS sequence"/>
</dbReference>
<proteinExistence type="predicted"/>
<reference evidence="1 2" key="1">
    <citation type="journal article" date="2018" name="Mol. Biol. Evol.">
        <title>Broad Genomic Sampling Reveals a Smut Pathogenic Ancestry of the Fungal Clade Ustilaginomycotina.</title>
        <authorList>
            <person name="Kijpornyongpan T."/>
            <person name="Mondo S.J."/>
            <person name="Barry K."/>
            <person name="Sandor L."/>
            <person name="Lee J."/>
            <person name="Lipzen A."/>
            <person name="Pangilinan J."/>
            <person name="LaButti K."/>
            <person name="Hainaut M."/>
            <person name="Henrissat B."/>
            <person name="Grigoriev I.V."/>
            <person name="Spatafora J.W."/>
            <person name="Aime M.C."/>
        </authorList>
    </citation>
    <scope>NUCLEOTIDE SEQUENCE [LARGE SCALE GENOMIC DNA]</scope>
    <source>
        <strain evidence="1 2">SA 807</strain>
    </source>
</reference>
<name>A0ACD0NW80_9BASI</name>
<protein>
    <submittedName>
        <fullName evidence="1">Uncharacterized protein</fullName>
    </submittedName>
</protein>
<accession>A0ACD0NW80</accession>